<evidence type="ECO:0000256" key="7">
    <source>
        <dbReference type="ARBA" id="ARBA00023080"/>
    </source>
</evidence>
<organism evidence="11 12">
    <name type="scientific">Microbotryum silenes-dioicae</name>
    <dbReference type="NCBI Taxonomy" id="796604"/>
    <lineage>
        <taxon>Eukaryota</taxon>
        <taxon>Fungi</taxon>
        <taxon>Dikarya</taxon>
        <taxon>Basidiomycota</taxon>
        <taxon>Pucciniomycotina</taxon>
        <taxon>Microbotryomycetes</taxon>
        <taxon>Microbotryales</taxon>
        <taxon>Microbotryaceae</taxon>
        <taxon>Microbotryum</taxon>
    </lineage>
</organism>
<proteinExistence type="inferred from homology"/>
<dbReference type="GO" id="GO:0005524">
    <property type="term" value="F:ATP binding"/>
    <property type="evidence" value="ECO:0007669"/>
    <property type="project" value="UniProtKB-KW"/>
</dbReference>
<keyword evidence="12" id="KW-1185">Reference proteome</keyword>
<evidence type="ECO:0000256" key="5">
    <source>
        <dbReference type="ARBA" id="ARBA00022777"/>
    </source>
</evidence>
<dbReference type="SUPFAM" id="SSF54919">
    <property type="entry name" value="Nucleoside diphosphate kinase, NDK"/>
    <property type="match status" value="1"/>
</dbReference>
<keyword evidence="4 9" id="KW-0547">Nucleotide-binding</keyword>
<dbReference type="EC" id="2.7.4.6" evidence="9"/>
<evidence type="ECO:0000256" key="2">
    <source>
        <dbReference type="ARBA" id="ARBA00017632"/>
    </source>
</evidence>
<dbReference type="Pfam" id="PF00334">
    <property type="entry name" value="NDK"/>
    <property type="match status" value="1"/>
</dbReference>
<evidence type="ECO:0000256" key="4">
    <source>
        <dbReference type="ARBA" id="ARBA00022741"/>
    </source>
</evidence>
<evidence type="ECO:0000256" key="3">
    <source>
        <dbReference type="ARBA" id="ARBA00022679"/>
    </source>
</evidence>
<keyword evidence="6 9" id="KW-0067">ATP-binding</keyword>
<dbReference type="GO" id="GO:0009117">
    <property type="term" value="P:nucleotide metabolic process"/>
    <property type="evidence" value="ECO:0007669"/>
    <property type="project" value="UniProtKB-KW"/>
</dbReference>
<keyword evidence="5 9" id="KW-0418">Kinase</keyword>
<evidence type="ECO:0000313" key="11">
    <source>
        <dbReference type="EMBL" id="SGZ02171.1"/>
    </source>
</evidence>
<evidence type="ECO:0000256" key="6">
    <source>
        <dbReference type="ARBA" id="ARBA00022840"/>
    </source>
</evidence>
<comment type="catalytic activity">
    <reaction evidence="9">
        <text>a 2'-deoxyribonucleoside 5'-diphosphate + ATP = a 2'-deoxyribonucleoside 5'-triphosphate + ADP</text>
        <dbReference type="Rhea" id="RHEA:44640"/>
        <dbReference type="ChEBI" id="CHEBI:30616"/>
        <dbReference type="ChEBI" id="CHEBI:61560"/>
        <dbReference type="ChEBI" id="CHEBI:73316"/>
        <dbReference type="ChEBI" id="CHEBI:456216"/>
        <dbReference type="EC" id="2.7.4.6"/>
    </reaction>
</comment>
<dbReference type="PANTHER" id="PTHR46161:SF3">
    <property type="entry name" value="NUCLEOSIDE DIPHOSPHATE KINASE DDB_G0292928-RELATED"/>
    <property type="match status" value="1"/>
</dbReference>
<dbReference type="InterPro" id="IPR023005">
    <property type="entry name" value="Nucleoside_diP_kinase_AS"/>
</dbReference>
<evidence type="ECO:0000259" key="10">
    <source>
        <dbReference type="SMART" id="SM00562"/>
    </source>
</evidence>
<evidence type="ECO:0000256" key="1">
    <source>
        <dbReference type="ARBA" id="ARBA00008142"/>
    </source>
</evidence>
<gene>
    <name evidence="11" type="primary">BQ5605_C033g11192</name>
    <name evidence="11" type="ORF">BQ5605_C033G11192</name>
</gene>
<dbReference type="PROSITE" id="PS00469">
    <property type="entry name" value="NDPK"/>
    <property type="match status" value="1"/>
</dbReference>
<feature type="domain" description="Nucleoside diphosphate kinase-like" evidence="10">
    <location>
        <begin position="10"/>
        <end position="159"/>
    </location>
</feature>
<dbReference type="EMBL" id="FQNC01000066">
    <property type="protein sequence ID" value="SGZ02171.1"/>
    <property type="molecule type" value="Genomic_DNA"/>
</dbReference>
<dbReference type="InterPro" id="IPR034907">
    <property type="entry name" value="NDK-like_dom"/>
</dbReference>
<dbReference type="SMART" id="SM00562">
    <property type="entry name" value="NDK"/>
    <property type="match status" value="1"/>
</dbReference>
<evidence type="ECO:0000256" key="8">
    <source>
        <dbReference type="PROSITE-ProRule" id="PRU00706"/>
    </source>
</evidence>
<dbReference type="InterPro" id="IPR036850">
    <property type="entry name" value="NDK-like_dom_sf"/>
</dbReference>
<dbReference type="Gene3D" id="3.30.70.141">
    <property type="entry name" value="Nucleoside diphosphate kinase-like domain"/>
    <property type="match status" value="1"/>
</dbReference>
<name>A0A2X0PI05_9BASI</name>
<comment type="caution">
    <text evidence="8">Lacks conserved residue(s) required for the propagation of feature annotation.</text>
</comment>
<dbReference type="GO" id="GO:0004550">
    <property type="term" value="F:nucleoside diphosphate kinase activity"/>
    <property type="evidence" value="ECO:0007669"/>
    <property type="project" value="UniProtKB-EC"/>
</dbReference>
<evidence type="ECO:0000313" key="12">
    <source>
        <dbReference type="Proteomes" id="UP000249464"/>
    </source>
</evidence>
<dbReference type="Proteomes" id="UP000249464">
    <property type="component" value="Unassembled WGS sequence"/>
</dbReference>
<dbReference type="PROSITE" id="PS51374">
    <property type="entry name" value="NDPK_LIKE"/>
    <property type="match status" value="1"/>
</dbReference>
<reference evidence="11 12" key="1">
    <citation type="submission" date="2016-11" db="EMBL/GenBank/DDBJ databases">
        <authorList>
            <person name="Jaros S."/>
            <person name="Januszkiewicz K."/>
            <person name="Wedrychowicz H."/>
        </authorList>
    </citation>
    <scope>NUCLEOTIDE SEQUENCE [LARGE SCALE GENOMIC DNA]</scope>
</reference>
<dbReference type="PANTHER" id="PTHR46161">
    <property type="entry name" value="NUCLEOSIDE DIPHOSPHATE KINASE"/>
    <property type="match status" value="1"/>
</dbReference>
<dbReference type="STRING" id="796604.A0A2X0PI05"/>
<comment type="similarity">
    <text evidence="1 8">Belongs to the NDK family.</text>
</comment>
<keyword evidence="3 9" id="KW-0808">Transferase</keyword>
<accession>A0A2X0PI05</accession>
<protein>
    <recommendedName>
        <fullName evidence="2 9">Nucleoside diphosphate kinase</fullName>
        <ecNumber evidence="9">2.7.4.6</ecNumber>
    </recommendedName>
</protein>
<dbReference type="AlphaFoldDB" id="A0A2X0PI05"/>
<evidence type="ECO:0000256" key="9">
    <source>
        <dbReference type="RuleBase" id="RU004013"/>
    </source>
</evidence>
<sequence length="174" mass="19673">MPPIPAAGPLQLTLGIIKPSVCSSQAQVKEVLQLIKQSGLEIVRQKRMFWKTQDAEKFYSEHAGRFYFPRLVQHATSSPLLTLALYGPSSIQTWRQLIGPTHVYKAQWTSIQDLQSENGLGLRAKYGISDTRNGFHGSDSEASARKELEQVFEGWDIGWWLKHKEEEMGKTKSS</sequence>
<keyword evidence="7" id="KW-0546">Nucleotide metabolism</keyword>